<evidence type="ECO:0000313" key="3">
    <source>
        <dbReference type="Proteomes" id="UP001165306"/>
    </source>
</evidence>
<sequence>AAQELVELAGQLEAAVRQFRLAEGGATEPSQAGWWVETDLKETTSRPVSGSPQRPVSLAVMSGNGYSRGA</sequence>
<reference evidence="2" key="1">
    <citation type="submission" date="2022-06" db="EMBL/GenBank/DDBJ databases">
        <title>CFH 74404 Thermomicrobiaceae sp.</title>
        <authorList>
            <person name="Ming H."/>
            <person name="Li W.-J."/>
            <person name="Zhao Z."/>
        </authorList>
    </citation>
    <scope>NUCLEOTIDE SEQUENCE</scope>
    <source>
        <strain evidence="2">CFH 74404</strain>
    </source>
</reference>
<evidence type="ECO:0000256" key="1">
    <source>
        <dbReference type="SAM" id="MobiDB-lite"/>
    </source>
</evidence>
<accession>A0AA42BBE0</accession>
<gene>
    <name evidence="2" type="ORF">NET02_11255</name>
</gene>
<comment type="caution">
    <text evidence="2">The sequence shown here is derived from an EMBL/GenBank/DDBJ whole genome shotgun (WGS) entry which is preliminary data.</text>
</comment>
<organism evidence="2 3">
    <name type="scientific">Thermalbibacter longus</name>
    <dbReference type="NCBI Taxonomy" id="2951981"/>
    <lineage>
        <taxon>Bacteria</taxon>
        <taxon>Pseudomonadati</taxon>
        <taxon>Thermomicrobiota</taxon>
        <taxon>Thermomicrobia</taxon>
        <taxon>Thermomicrobiales</taxon>
        <taxon>Thermomicrobiaceae</taxon>
        <taxon>Thermalbibacter</taxon>
    </lineage>
</organism>
<dbReference type="Proteomes" id="UP001165306">
    <property type="component" value="Unassembled WGS sequence"/>
</dbReference>
<evidence type="ECO:0000313" key="2">
    <source>
        <dbReference type="EMBL" id="MCM8749729.1"/>
    </source>
</evidence>
<feature type="region of interest" description="Disordered" evidence="1">
    <location>
        <begin position="43"/>
        <end position="70"/>
    </location>
</feature>
<proteinExistence type="predicted"/>
<name>A0AA42BBE0_9BACT</name>
<dbReference type="RefSeq" id="WP_284057512.1">
    <property type="nucleotide sequence ID" value="NZ_JAMSLR010000007.1"/>
</dbReference>
<feature type="non-terminal residue" evidence="2">
    <location>
        <position position="1"/>
    </location>
</feature>
<dbReference type="EMBL" id="JAMSLR010000007">
    <property type="protein sequence ID" value="MCM8749729.1"/>
    <property type="molecule type" value="Genomic_DNA"/>
</dbReference>
<keyword evidence="3" id="KW-1185">Reference proteome</keyword>
<dbReference type="AlphaFoldDB" id="A0AA42BBE0"/>
<feature type="compositionally biased region" description="Polar residues" evidence="1">
    <location>
        <begin position="45"/>
        <end position="54"/>
    </location>
</feature>
<protein>
    <submittedName>
        <fullName evidence="2">Uncharacterized protein</fullName>
    </submittedName>
</protein>